<dbReference type="InterPro" id="IPR050204">
    <property type="entry name" value="AraC_XylS_family_regulators"/>
</dbReference>
<protein>
    <submittedName>
        <fullName evidence="5">AraC family transcriptional regulator</fullName>
    </submittedName>
</protein>
<feature type="domain" description="HTH araC/xylS-type" evidence="4">
    <location>
        <begin position="203"/>
        <end position="301"/>
    </location>
</feature>
<keyword evidence="1" id="KW-0805">Transcription regulation</keyword>
<sequence length="304" mass="33050">MSTLSTSSAPKGPNGLVDAFGCAADKLHANQSLAGSDLQFHRKTSGQQAGQIAMAAAERGFVAGVALRAGHRRRIVQGRHARTHDFATGDIYIRSLAEDYKADYQTCFDFVLMELPRSFIERTSSELGRGRLRGLDETAGRADPVLAHLAQALVPALCYPEQACRLYIDQLSASIGTHLVSQYGGDPVASAKANRLLSPRSVARAKEMLAAKIDGDLSMADVADACGLSRSHFSRAFHDTTGQTPYQWLMARRMELACRLLRDASLPLADVAMGCGFADQSHFTRVFARQMGMPPGLWRRRQPA</sequence>
<reference evidence="6" key="1">
    <citation type="submission" date="2018-11" db="EMBL/GenBank/DDBJ databases">
        <title>FDA dAtabase for Regulatory Grade micrObial Sequences (FDA-ARGOS): Supporting development and validation of Infectious Disease Dx tests.</title>
        <authorList>
            <person name="Goldberg B."/>
            <person name="Campos J."/>
            <person name="Tallon L."/>
            <person name="Sadzewicz L."/>
            <person name="Zhao X."/>
            <person name="Vavikolanu K."/>
            <person name="Mehta A."/>
            <person name="Aluvathingal J."/>
            <person name="Nadendla S."/>
            <person name="Geyer C."/>
            <person name="Nandy P."/>
            <person name="Yan Y."/>
            <person name="Sichtig H."/>
        </authorList>
    </citation>
    <scope>NUCLEOTIDE SEQUENCE [LARGE SCALE GENOMIC DNA]</scope>
    <source>
        <strain evidence="6">FDAARGOS_614</strain>
    </source>
</reference>
<evidence type="ECO:0000256" key="2">
    <source>
        <dbReference type="ARBA" id="ARBA00023125"/>
    </source>
</evidence>
<dbReference type="GO" id="GO:0003700">
    <property type="term" value="F:DNA-binding transcription factor activity"/>
    <property type="evidence" value="ECO:0007669"/>
    <property type="project" value="InterPro"/>
</dbReference>
<dbReference type="PANTHER" id="PTHR46796">
    <property type="entry name" value="HTH-TYPE TRANSCRIPTIONAL ACTIVATOR RHAS-RELATED"/>
    <property type="match status" value="1"/>
</dbReference>
<dbReference type="GO" id="GO:0043565">
    <property type="term" value="F:sequence-specific DNA binding"/>
    <property type="evidence" value="ECO:0007669"/>
    <property type="project" value="InterPro"/>
</dbReference>
<keyword evidence="3" id="KW-0804">Transcription</keyword>
<dbReference type="PROSITE" id="PS01124">
    <property type="entry name" value="HTH_ARAC_FAMILY_2"/>
    <property type="match status" value="1"/>
</dbReference>
<dbReference type="InterPro" id="IPR020449">
    <property type="entry name" value="Tscrpt_reg_AraC-type_HTH"/>
</dbReference>
<name>A0A3G8H7G0_9BURK</name>
<dbReference type="PROSITE" id="PS00041">
    <property type="entry name" value="HTH_ARAC_FAMILY_1"/>
    <property type="match status" value="1"/>
</dbReference>
<organism evidence="5 6">
    <name type="scientific">Cupriavidus pauculus</name>
    <dbReference type="NCBI Taxonomy" id="82633"/>
    <lineage>
        <taxon>Bacteria</taxon>
        <taxon>Pseudomonadati</taxon>
        <taxon>Pseudomonadota</taxon>
        <taxon>Betaproteobacteria</taxon>
        <taxon>Burkholderiales</taxon>
        <taxon>Burkholderiaceae</taxon>
        <taxon>Cupriavidus</taxon>
    </lineage>
</organism>
<evidence type="ECO:0000256" key="1">
    <source>
        <dbReference type="ARBA" id="ARBA00023015"/>
    </source>
</evidence>
<dbReference type="Pfam" id="PF12833">
    <property type="entry name" value="HTH_18"/>
    <property type="match status" value="1"/>
</dbReference>
<dbReference type="PRINTS" id="PR00032">
    <property type="entry name" value="HTHARAC"/>
</dbReference>
<keyword evidence="2" id="KW-0238">DNA-binding</keyword>
<dbReference type="InterPro" id="IPR009057">
    <property type="entry name" value="Homeodomain-like_sf"/>
</dbReference>
<dbReference type="SMART" id="SM00342">
    <property type="entry name" value="HTH_ARAC"/>
    <property type="match status" value="1"/>
</dbReference>
<proteinExistence type="predicted"/>
<dbReference type="PANTHER" id="PTHR46796:SF14">
    <property type="entry name" value="TRANSCRIPTIONAL REGULATORY PROTEIN"/>
    <property type="match status" value="1"/>
</dbReference>
<dbReference type="OrthoDB" id="8929714at2"/>
<dbReference type="SUPFAM" id="SSF46689">
    <property type="entry name" value="Homeodomain-like"/>
    <property type="match status" value="2"/>
</dbReference>
<dbReference type="KEGG" id="cpau:EHF44_23220"/>
<dbReference type="InterPro" id="IPR018062">
    <property type="entry name" value="HTH_AraC-typ_CS"/>
</dbReference>
<evidence type="ECO:0000313" key="5">
    <source>
        <dbReference type="EMBL" id="AZG16308.1"/>
    </source>
</evidence>
<evidence type="ECO:0000256" key="3">
    <source>
        <dbReference type="ARBA" id="ARBA00023163"/>
    </source>
</evidence>
<dbReference type="Proteomes" id="UP000270411">
    <property type="component" value="Chromosome 2"/>
</dbReference>
<evidence type="ECO:0000259" key="4">
    <source>
        <dbReference type="PROSITE" id="PS01124"/>
    </source>
</evidence>
<dbReference type="InterPro" id="IPR018060">
    <property type="entry name" value="HTH_AraC"/>
</dbReference>
<gene>
    <name evidence="5" type="ORF">EHF44_23220</name>
</gene>
<dbReference type="Gene3D" id="1.10.10.60">
    <property type="entry name" value="Homeodomain-like"/>
    <property type="match status" value="2"/>
</dbReference>
<dbReference type="EMBL" id="CP033970">
    <property type="protein sequence ID" value="AZG16308.1"/>
    <property type="molecule type" value="Genomic_DNA"/>
</dbReference>
<dbReference type="RefSeq" id="WP_124686038.1">
    <property type="nucleotide sequence ID" value="NZ_CP033970.1"/>
</dbReference>
<accession>A0A3G8H7G0</accession>
<dbReference type="AlphaFoldDB" id="A0A3G8H7G0"/>
<evidence type="ECO:0000313" key="6">
    <source>
        <dbReference type="Proteomes" id="UP000270411"/>
    </source>
</evidence>